<sequence length="208" mass="24798">MNELIFLPLTKEIMKPKNELHKYLFDFEDNVKFKVFLAILSISTIIYRKNKVDYIQTFTIDGLLGKNSFLPRSGKLTFNTIEEIINSLESPFFDTISVNNKLVSFKLSYQYIREMRKNTGFNKIELKKLKSCRDIKATKLALIIENHKKGYLHLNYLLDVLKVPEKKQRKERIRQIKNAFKSINVDFEYKYPVNQNAEVLEEHYKFHY</sequence>
<accession>A0A3E0DNR5</accession>
<gene>
    <name evidence="1" type="ORF">DFP81_104283</name>
</gene>
<dbReference type="EMBL" id="QUNG01000004">
    <property type="protein sequence ID" value="REG84399.1"/>
    <property type="molecule type" value="Genomic_DNA"/>
</dbReference>
<organism evidence="1 2">
    <name type="scientific">Marinomonas pollencensis</name>
    <dbReference type="NCBI Taxonomy" id="491954"/>
    <lineage>
        <taxon>Bacteria</taxon>
        <taxon>Pseudomonadati</taxon>
        <taxon>Pseudomonadota</taxon>
        <taxon>Gammaproteobacteria</taxon>
        <taxon>Oceanospirillales</taxon>
        <taxon>Oceanospirillaceae</taxon>
        <taxon>Marinomonas</taxon>
    </lineage>
</organism>
<proteinExistence type="predicted"/>
<reference evidence="1 2" key="1">
    <citation type="submission" date="2018-08" db="EMBL/GenBank/DDBJ databases">
        <title>Genomic Encyclopedia of Type Strains, Phase III (KMG-III): the genomes of soil and plant-associated and newly described type strains.</title>
        <authorList>
            <person name="Whitman W."/>
        </authorList>
    </citation>
    <scope>NUCLEOTIDE SEQUENCE [LARGE SCALE GENOMIC DNA]</scope>
    <source>
        <strain evidence="1 2">CECT 7375</strain>
    </source>
</reference>
<comment type="caution">
    <text evidence="1">The sequence shown here is derived from an EMBL/GenBank/DDBJ whole genome shotgun (WGS) entry which is preliminary data.</text>
</comment>
<dbReference type="Proteomes" id="UP000256542">
    <property type="component" value="Unassembled WGS sequence"/>
</dbReference>
<dbReference type="OrthoDB" id="7065474at2"/>
<dbReference type="RefSeq" id="WP_115897291.1">
    <property type="nucleotide sequence ID" value="NZ_QUNG01000004.1"/>
</dbReference>
<evidence type="ECO:0000313" key="2">
    <source>
        <dbReference type="Proteomes" id="UP000256542"/>
    </source>
</evidence>
<dbReference type="AlphaFoldDB" id="A0A3E0DNR5"/>
<evidence type="ECO:0000313" key="1">
    <source>
        <dbReference type="EMBL" id="REG84399.1"/>
    </source>
</evidence>
<protein>
    <submittedName>
        <fullName evidence="1">Uncharacterized protein</fullName>
    </submittedName>
</protein>
<keyword evidence="2" id="KW-1185">Reference proteome</keyword>
<name>A0A3E0DNR5_9GAMM</name>